<name>A0A316A0T7_9FIRM</name>
<dbReference type="OrthoDB" id="1859567at2"/>
<dbReference type="RefSeq" id="WP_109709399.1">
    <property type="nucleotide sequence ID" value="NZ_QGDS01000003.1"/>
</dbReference>
<dbReference type="Proteomes" id="UP000254051">
    <property type="component" value="Unassembled WGS sequence"/>
</dbReference>
<evidence type="ECO:0000313" key="3">
    <source>
        <dbReference type="EMBL" id="SUQ13406.1"/>
    </source>
</evidence>
<dbReference type="EMBL" id="UHJJ01000003">
    <property type="protein sequence ID" value="SUQ13406.1"/>
    <property type="molecule type" value="Genomic_DNA"/>
</dbReference>
<keyword evidence="4" id="KW-1185">Reference proteome</keyword>
<protein>
    <recommendedName>
        <fullName evidence="2">DUF4316 domain-containing protein</fullName>
    </recommendedName>
</protein>
<dbReference type="AlphaFoldDB" id="A0A316A0T7"/>
<feature type="domain" description="DUF4316" evidence="2">
    <location>
        <begin position="4"/>
        <end position="43"/>
    </location>
</feature>
<proteinExistence type="predicted"/>
<evidence type="ECO:0000256" key="1">
    <source>
        <dbReference type="SAM" id="MobiDB-lite"/>
    </source>
</evidence>
<gene>
    <name evidence="3" type="ORF">SAMN05216529_103134</name>
</gene>
<evidence type="ECO:0000259" key="2">
    <source>
        <dbReference type="Pfam" id="PF14195"/>
    </source>
</evidence>
<evidence type="ECO:0000313" key="4">
    <source>
        <dbReference type="Proteomes" id="UP000254051"/>
    </source>
</evidence>
<dbReference type="Pfam" id="PF14195">
    <property type="entry name" value="DUF4316"/>
    <property type="match status" value="1"/>
</dbReference>
<accession>A0A316A0T7</accession>
<organism evidence="3 4">
    <name type="scientific">Faecalicatena contorta</name>
    <dbReference type="NCBI Taxonomy" id="39482"/>
    <lineage>
        <taxon>Bacteria</taxon>
        <taxon>Bacillati</taxon>
        <taxon>Bacillota</taxon>
        <taxon>Clostridia</taxon>
        <taxon>Lachnospirales</taxon>
        <taxon>Lachnospiraceae</taxon>
        <taxon>Faecalicatena</taxon>
    </lineage>
</organism>
<sequence length="61" mass="7233">MQEKDNYLKNAELSTEQNYNMIDGIPNNAPLPVPQARPEERPKDRVKEPPSKRRSREREDR</sequence>
<reference evidence="4" key="1">
    <citation type="submission" date="2017-07" db="EMBL/GenBank/DDBJ databases">
        <authorList>
            <person name="Varghese N."/>
            <person name="Submissions S."/>
        </authorList>
    </citation>
    <scope>NUCLEOTIDE SEQUENCE [LARGE SCALE GENOMIC DNA]</scope>
    <source>
        <strain evidence="4">NLAE-zl-C134</strain>
    </source>
</reference>
<feature type="compositionally biased region" description="Basic and acidic residues" evidence="1">
    <location>
        <begin position="37"/>
        <end position="61"/>
    </location>
</feature>
<dbReference type="InterPro" id="IPR025465">
    <property type="entry name" value="DUF4316"/>
</dbReference>
<feature type="region of interest" description="Disordered" evidence="1">
    <location>
        <begin position="18"/>
        <end position="61"/>
    </location>
</feature>